<evidence type="ECO:0000256" key="5">
    <source>
        <dbReference type="ARBA" id="ARBA00023136"/>
    </source>
</evidence>
<dbReference type="GO" id="GO:0005886">
    <property type="term" value="C:plasma membrane"/>
    <property type="evidence" value="ECO:0007669"/>
    <property type="project" value="TreeGrafter"/>
</dbReference>
<keyword evidence="6" id="KW-0479">Metal-binding</keyword>
<comment type="subcellular location">
    <subcellularLocation>
        <location evidence="1">Membrane</location>
        <topology evidence="1">Multi-pass membrane protein</topology>
    </subcellularLocation>
</comment>
<gene>
    <name evidence="8" type="ORF">L596_025087</name>
</gene>
<keyword evidence="5 7" id="KW-0472">Membrane</keyword>
<evidence type="ECO:0000256" key="4">
    <source>
        <dbReference type="ARBA" id="ARBA00022989"/>
    </source>
</evidence>
<evidence type="ECO:0000256" key="2">
    <source>
        <dbReference type="ARBA" id="ARBA00007018"/>
    </source>
</evidence>
<dbReference type="Proteomes" id="UP000298663">
    <property type="component" value="Unassembled WGS sequence"/>
</dbReference>
<keyword evidence="3 7" id="KW-0812">Transmembrane</keyword>
<protein>
    <recommendedName>
        <fullName evidence="10">Adiponectin receptor protein</fullName>
    </recommendedName>
</protein>
<dbReference type="InterPro" id="IPR004254">
    <property type="entry name" value="AdipoR/HlyIII-related"/>
</dbReference>
<feature type="binding site" evidence="6">
    <location>
        <position position="170"/>
    </location>
    <ligand>
        <name>Zn(2+)</name>
        <dbReference type="ChEBI" id="CHEBI:29105"/>
    </ligand>
</feature>
<evidence type="ECO:0000256" key="1">
    <source>
        <dbReference type="ARBA" id="ARBA00004141"/>
    </source>
</evidence>
<feature type="transmembrane region" description="Helical" evidence="7">
    <location>
        <begin position="150"/>
        <end position="168"/>
    </location>
</feature>
<evidence type="ECO:0000256" key="7">
    <source>
        <dbReference type="SAM" id="Phobius"/>
    </source>
</evidence>
<dbReference type="GO" id="GO:0046872">
    <property type="term" value="F:metal ion binding"/>
    <property type="evidence" value="ECO:0007669"/>
    <property type="project" value="UniProtKB-KW"/>
</dbReference>
<feature type="transmembrane region" description="Helical" evidence="7">
    <location>
        <begin position="214"/>
        <end position="234"/>
    </location>
</feature>
<evidence type="ECO:0008006" key="10">
    <source>
        <dbReference type="Google" id="ProtNLM"/>
    </source>
</evidence>
<keyword evidence="9" id="KW-1185">Reference proteome</keyword>
<reference evidence="8 9" key="2">
    <citation type="journal article" date="2019" name="G3 (Bethesda)">
        <title>Hybrid Assembly of the Genome of the Entomopathogenic Nematode Steinernema carpocapsae Identifies the X-Chromosome.</title>
        <authorList>
            <person name="Serra L."/>
            <person name="Macchietto M."/>
            <person name="Macias-Munoz A."/>
            <person name="McGill C.J."/>
            <person name="Rodriguez I.M."/>
            <person name="Rodriguez B."/>
            <person name="Murad R."/>
            <person name="Mortazavi A."/>
        </authorList>
    </citation>
    <scope>NUCLEOTIDE SEQUENCE [LARGE SCALE GENOMIC DNA]</scope>
    <source>
        <strain evidence="8 9">ALL</strain>
    </source>
</reference>
<proteinExistence type="inferred from homology"/>
<comment type="similarity">
    <text evidence="2">Belongs to the ADIPOR family.</text>
</comment>
<evidence type="ECO:0000313" key="9">
    <source>
        <dbReference type="Proteomes" id="UP000298663"/>
    </source>
</evidence>
<comment type="caution">
    <text evidence="8">The sequence shown here is derived from an EMBL/GenBank/DDBJ whole genome shotgun (WGS) entry which is preliminary data.</text>
</comment>
<feature type="transmembrane region" description="Helical" evidence="7">
    <location>
        <begin position="188"/>
        <end position="207"/>
    </location>
</feature>
<keyword evidence="4 7" id="KW-1133">Transmembrane helix</keyword>
<dbReference type="PANTHER" id="PTHR20855:SF52">
    <property type="entry name" value="ADIPONECTIN RECEPTOR PROTEIN"/>
    <property type="match status" value="1"/>
</dbReference>
<dbReference type="PANTHER" id="PTHR20855">
    <property type="entry name" value="ADIPOR/PROGESTIN RECEPTOR-RELATED"/>
    <property type="match status" value="1"/>
</dbReference>
<feature type="transmembrane region" description="Helical" evidence="7">
    <location>
        <begin position="279"/>
        <end position="298"/>
    </location>
</feature>
<dbReference type="EMBL" id="AZBU02000009">
    <property type="protein sequence ID" value="TKR64580.1"/>
    <property type="molecule type" value="Genomic_DNA"/>
</dbReference>
<dbReference type="OrthoDB" id="5585746at2759"/>
<organism evidence="8 9">
    <name type="scientific">Steinernema carpocapsae</name>
    <name type="common">Entomopathogenic nematode</name>
    <dbReference type="NCBI Taxonomy" id="34508"/>
    <lineage>
        <taxon>Eukaryota</taxon>
        <taxon>Metazoa</taxon>
        <taxon>Ecdysozoa</taxon>
        <taxon>Nematoda</taxon>
        <taxon>Chromadorea</taxon>
        <taxon>Rhabditida</taxon>
        <taxon>Tylenchina</taxon>
        <taxon>Panagrolaimomorpha</taxon>
        <taxon>Strongyloidoidea</taxon>
        <taxon>Steinernematidae</taxon>
        <taxon>Steinernema</taxon>
    </lineage>
</organism>
<evidence type="ECO:0000313" key="8">
    <source>
        <dbReference type="EMBL" id="TKR64580.1"/>
    </source>
</evidence>
<accession>A0A4U5M6S4</accession>
<feature type="binding site" evidence="6">
    <location>
        <position position="316"/>
    </location>
    <ligand>
        <name>Zn(2+)</name>
        <dbReference type="ChEBI" id="CHEBI:29105"/>
    </ligand>
</feature>
<evidence type="ECO:0000256" key="6">
    <source>
        <dbReference type="PIRSR" id="PIRSR604254-1"/>
    </source>
</evidence>
<feature type="transmembrane region" description="Helical" evidence="7">
    <location>
        <begin position="246"/>
        <end position="267"/>
    </location>
</feature>
<dbReference type="Pfam" id="PF03006">
    <property type="entry name" value="HlyIII"/>
    <property type="match status" value="1"/>
</dbReference>
<reference evidence="8 9" key="1">
    <citation type="journal article" date="2015" name="Genome Biol.">
        <title>Comparative genomics of Steinernema reveals deeply conserved gene regulatory networks.</title>
        <authorList>
            <person name="Dillman A.R."/>
            <person name="Macchietto M."/>
            <person name="Porter C.F."/>
            <person name="Rogers A."/>
            <person name="Williams B."/>
            <person name="Antoshechkin I."/>
            <person name="Lee M.M."/>
            <person name="Goodwin Z."/>
            <person name="Lu X."/>
            <person name="Lewis E.E."/>
            <person name="Goodrich-Blair H."/>
            <person name="Stock S.P."/>
            <person name="Adams B.J."/>
            <person name="Sternberg P.W."/>
            <person name="Mortazavi A."/>
        </authorList>
    </citation>
    <scope>NUCLEOTIDE SEQUENCE [LARGE SCALE GENOMIC DNA]</scope>
    <source>
        <strain evidence="8 9">ALL</strain>
    </source>
</reference>
<dbReference type="AlphaFoldDB" id="A0A4U5M6S4"/>
<dbReference type="GO" id="GO:0038023">
    <property type="term" value="F:signaling receptor activity"/>
    <property type="evidence" value="ECO:0007669"/>
    <property type="project" value="TreeGrafter"/>
</dbReference>
<dbReference type="GO" id="GO:0033211">
    <property type="term" value="P:adiponectin-activated signaling pathway"/>
    <property type="evidence" value="ECO:0007669"/>
    <property type="project" value="TreeGrafter"/>
</dbReference>
<evidence type="ECO:0000256" key="3">
    <source>
        <dbReference type="ARBA" id="ARBA00022692"/>
    </source>
</evidence>
<feature type="binding site" evidence="6">
    <location>
        <position position="320"/>
    </location>
    <ligand>
        <name>Zn(2+)</name>
        <dbReference type="ChEBI" id="CHEBI:29105"/>
    </ligand>
</feature>
<feature type="transmembrane region" description="Helical" evidence="7">
    <location>
        <begin position="119"/>
        <end position="138"/>
    </location>
</feature>
<sequence>MALFNADFAIFRYEMTCSQKTNKTDDSFEGCVTLTEDEDDIDVDIAQSTFKFPGLATARKGTSAVKKFWETKWKAQNFEILPKWLQDNEYLRNGHRPPLPSFFACFKSIFSLHTETGNIWTHMYGCVAFLGAALWFLTRPRPILHWMEKLVFTAFFIGAVTCLAMSFIFHTVACHSVAVTKLFSKLDYTGITLLIIGSFIPWLYFAFYCRRLPMLIYMSMITALGIGAMAVSLIDKFAQPKYRPIRAGVFMAMGLSAIVPSIHILIVDGIKFLFEEASLAWLMTMGSMYIIGATLYALRVPERFFPGRCDIWFQSHQLFHTLVIIAALIHFHGVTEMGMKRLMQGSCNEQLTQRYGLDHQISCVDKWFEGSY</sequence>
<dbReference type="STRING" id="34508.A0A4U5M6S4"/>
<keyword evidence="6" id="KW-0862">Zinc</keyword>
<name>A0A4U5M6S4_STECR</name>
<feature type="transmembrane region" description="Helical" evidence="7">
    <location>
        <begin position="318"/>
        <end position="335"/>
    </location>
</feature>